<dbReference type="EMBL" id="LN609529">
    <property type="protein sequence ID" value="CEF70405.1"/>
    <property type="molecule type" value="Genomic_DNA"/>
</dbReference>
<gene>
    <name evidence="1 3 4" type="ORF">SRAE_2000503800</name>
</gene>
<dbReference type="STRING" id="34506.A0A090LL13"/>
<organism evidence="1">
    <name type="scientific">Strongyloides ratti</name>
    <name type="common">Parasitic roundworm</name>
    <dbReference type="NCBI Taxonomy" id="34506"/>
    <lineage>
        <taxon>Eukaryota</taxon>
        <taxon>Metazoa</taxon>
        <taxon>Ecdysozoa</taxon>
        <taxon>Nematoda</taxon>
        <taxon>Chromadorea</taxon>
        <taxon>Rhabditida</taxon>
        <taxon>Tylenchina</taxon>
        <taxon>Panagrolaimomorpha</taxon>
        <taxon>Strongyloidoidea</taxon>
        <taxon>Strongyloididae</taxon>
        <taxon>Strongyloides</taxon>
    </lineage>
</organism>
<proteinExistence type="predicted"/>
<protein>
    <submittedName>
        <fullName evidence="1 3">Uncharacterized protein</fullName>
    </submittedName>
</protein>
<accession>A0A090LL13</accession>
<dbReference type="Proteomes" id="UP000035682">
    <property type="component" value="Unplaced"/>
</dbReference>
<dbReference type="GeneID" id="36382782"/>
<evidence type="ECO:0000313" key="2">
    <source>
        <dbReference type="Proteomes" id="UP000035682"/>
    </source>
</evidence>
<evidence type="ECO:0000313" key="1">
    <source>
        <dbReference type="EMBL" id="CEF70405.1"/>
    </source>
</evidence>
<dbReference type="WormBase" id="SRAE_2000503800">
    <property type="protein sequence ID" value="SRP10466"/>
    <property type="gene ID" value="WBGene00265289"/>
</dbReference>
<evidence type="ECO:0000313" key="4">
    <source>
        <dbReference type="WormBase" id="SRAE_2000503800"/>
    </source>
</evidence>
<dbReference type="WBParaSite" id="SRAE_2000503800.1">
    <property type="protein sequence ID" value="SRAE_2000503800.1"/>
    <property type="gene ID" value="WBGene00265289"/>
</dbReference>
<evidence type="ECO:0000313" key="3">
    <source>
        <dbReference type="WBParaSite" id="SRAE_2000503800.1"/>
    </source>
</evidence>
<dbReference type="CTD" id="36382782"/>
<reference evidence="3" key="2">
    <citation type="submission" date="2020-12" db="UniProtKB">
        <authorList>
            <consortium name="WormBaseParasite"/>
        </authorList>
    </citation>
    <scope>IDENTIFICATION</scope>
</reference>
<sequence length="81" mass="9475">MAKHVELTARSIECKAKLDFNKMTSTKTNFIKFLTCVIDILFNANKFGHIQKYSTIFKPNQALFIKSIILKLNSKERIFYK</sequence>
<name>A0A090LL13_STRRB</name>
<dbReference type="AlphaFoldDB" id="A0A090LL13"/>
<dbReference type="RefSeq" id="XP_024509602.1">
    <property type="nucleotide sequence ID" value="XM_024643997.1"/>
</dbReference>
<keyword evidence="2" id="KW-1185">Reference proteome</keyword>
<reference evidence="1 2" key="1">
    <citation type="submission" date="2014-09" db="EMBL/GenBank/DDBJ databases">
        <authorList>
            <person name="Martin A.A."/>
        </authorList>
    </citation>
    <scope>NUCLEOTIDE SEQUENCE</scope>
    <source>
        <strain evidence="2">ED321</strain>
        <strain evidence="1">ED321 Heterogonic</strain>
    </source>
</reference>